<keyword evidence="3" id="KW-0479">Metal-binding</keyword>
<evidence type="ECO:0000256" key="2">
    <source>
        <dbReference type="ARBA" id="ARBA00007958"/>
    </source>
</evidence>
<dbReference type="SUPFAM" id="SSF56784">
    <property type="entry name" value="HAD-like"/>
    <property type="match status" value="1"/>
</dbReference>
<evidence type="ECO:0000313" key="7">
    <source>
        <dbReference type="Proteomes" id="UP000770889"/>
    </source>
</evidence>
<keyword evidence="4" id="KW-0460">Magnesium</keyword>
<reference evidence="6 7" key="1">
    <citation type="submission" date="2021-05" db="EMBL/GenBank/DDBJ databases">
        <title>Genetic and Functional Diversity in Clade A Lucinid endosymbionts from the Bahamas.</title>
        <authorList>
            <person name="Giani N.M."/>
            <person name="Engel A.S."/>
            <person name="Campbell B.J."/>
        </authorList>
    </citation>
    <scope>NUCLEOTIDE SEQUENCE [LARGE SCALE GENOMIC DNA]</scope>
    <source>
        <strain evidence="6">LUC16012Gg_MoonRockCtena</strain>
    </source>
</reference>
<evidence type="ECO:0000256" key="5">
    <source>
        <dbReference type="ARBA" id="ARBA00039666"/>
    </source>
</evidence>
<evidence type="ECO:0000256" key="3">
    <source>
        <dbReference type="ARBA" id="ARBA00022723"/>
    </source>
</evidence>
<evidence type="ECO:0000313" key="6">
    <source>
        <dbReference type="EMBL" id="MBT2990230.1"/>
    </source>
</evidence>
<dbReference type="PANTHER" id="PTHR19288">
    <property type="entry name" value="4-NITROPHENYLPHOSPHATASE-RELATED"/>
    <property type="match status" value="1"/>
</dbReference>
<dbReference type="PANTHER" id="PTHR19288:SF46">
    <property type="entry name" value="HALOACID DEHALOGENASE-LIKE HYDROLASE DOMAIN-CONTAINING PROTEIN 2"/>
    <property type="match status" value="1"/>
</dbReference>
<dbReference type="GO" id="GO:0016791">
    <property type="term" value="F:phosphatase activity"/>
    <property type="evidence" value="ECO:0007669"/>
    <property type="project" value="InterPro"/>
</dbReference>
<dbReference type="EMBL" id="JAHHGM010000015">
    <property type="protein sequence ID" value="MBT2990230.1"/>
    <property type="molecule type" value="Genomic_DNA"/>
</dbReference>
<dbReference type="NCBIfam" id="TIGR01460">
    <property type="entry name" value="HAD-SF-IIA"/>
    <property type="match status" value="1"/>
</dbReference>
<dbReference type="Pfam" id="PF13242">
    <property type="entry name" value="Hydrolase_like"/>
    <property type="match status" value="1"/>
</dbReference>
<comment type="cofactor">
    <cofactor evidence="1">
        <name>Mg(2+)</name>
        <dbReference type="ChEBI" id="CHEBI:18420"/>
    </cofactor>
</comment>
<organism evidence="6 7">
    <name type="scientific">Candidatus Thiodiazotropha taylori</name>
    <dbReference type="NCBI Taxonomy" id="2792791"/>
    <lineage>
        <taxon>Bacteria</taxon>
        <taxon>Pseudomonadati</taxon>
        <taxon>Pseudomonadota</taxon>
        <taxon>Gammaproteobacteria</taxon>
        <taxon>Chromatiales</taxon>
        <taxon>Sedimenticolaceae</taxon>
        <taxon>Candidatus Thiodiazotropha</taxon>
    </lineage>
</organism>
<dbReference type="NCBIfam" id="TIGR01458">
    <property type="entry name" value="HAD-SF-IIA-hyp3"/>
    <property type="match status" value="1"/>
</dbReference>
<protein>
    <recommendedName>
        <fullName evidence="5">Haloacid dehalogenase-like hydrolase domain-containing protein 2</fullName>
    </recommendedName>
</protein>
<dbReference type="Pfam" id="PF13344">
    <property type="entry name" value="Hydrolase_6"/>
    <property type="match status" value="1"/>
</dbReference>
<dbReference type="GO" id="GO:0046872">
    <property type="term" value="F:metal ion binding"/>
    <property type="evidence" value="ECO:0007669"/>
    <property type="project" value="UniProtKB-KW"/>
</dbReference>
<name>A0A944QVP6_9GAMM</name>
<evidence type="ECO:0000256" key="1">
    <source>
        <dbReference type="ARBA" id="ARBA00001946"/>
    </source>
</evidence>
<proteinExistence type="inferred from homology"/>
<keyword evidence="6" id="KW-0378">Hydrolase</keyword>
<gene>
    <name evidence="6" type="ORF">KME65_14850</name>
</gene>
<dbReference type="GO" id="GO:0005737">
    <property type="term" value="C:cytoplasm"/>
    <property type="evidence" value="ECO:0007669"/>
    <property type="project" value="TreeGrafter"/>
</dbReference>
<comment type="caution">
    <text evidence="6">The sequence shown here is derived from an EMBL/GenBank/DDBJ whole genome shotgun (WGS) entry which is preliminary data.</text>
</comment>
<dbReference type="Gene3D" id="3.40.50.1000">
    <property type="entry name" value="HAD superfamily/HAD-like"/>
    <property type="match status" value="2"/>
</dbReference>
<dbReference type="InterPro" id="IPR023214">
    <property type="entry name" value="HAD_sf"/>
</dbReference>
<comment type="similarity">
    <text evidence="2">Belongs to the HAD-like hydrolase superfamily.</text>
</comment>
<dbReference type="InterPro" id="IPR036412">
    <property type="entry name" value="HAD-like_sf"/>
</dbReference>
<accession>A0A944QVP6</accession>
<dbReference type="AlphaFoldDB" id="A0A944QVP6"/>
<sequence length="268" mass="29004">MRGILFDLDGVFYVGERAIPGAAETLDWVRQQQIPHCFLTNTSSKPRDALVAKLARLGLAADADHILTPPVAASSWIAQNLNGSVVLFVPDDTEAEFARLTLADRQTQEPVAAVVVGDLGDAWDFTTLNQAFRLLMRQPSPRLIALGMTRYWRAPDGLRLDVAPFVHALQYASGIEPVVLGKPCGDFYRSALEMIGCKAEQSVMVGDDIRGDIAAAQAVGLQGLLVHTGKFQTSDLAAGITPDGQLASIAEFPEWWGRITGADRIGHR</sequence>
<dbReference type="Proteomes" id="UP000770889">
    <property type="component" value="Unassembled WGS sequence"/>
</dbReference>
<dbReference type="InterPro" id="IPR006357">
    <property type="entry name" value="HAD-SF_hydro_IIA"/>
</dbReference>
<dbReference type="InterPro" id="IPR006355">
    <property type="entry name" value="LHPP/HDHD2"/>
</dbReference>
<evidence type="ECO:0000256" key="4">
    <source>
        <dbReference type="ARBA" id="ARBA00022842"/>
    </source>
</evidence>